<dbReference type="Gene3D" id="2.60.40.770">
    <property type="match status" value="1"/>
</dbReference>
<organism evidence="2 3">
    <name type="scientific">Folsomia candida</name>
    <name type="common">Springtail</name>
    <dbReference type="NCBI Taxonomy" id="158441"/>
    <lineage>
        <taxon>Eukaryota</taxon>
        <taxon>Metazoa</taxon>
        <taxon>Ecdysozoa</taxon>
        <taxon>Arthropoda</taxon>
        <taxon>Hexapoda</taxon>
        <taxon>Collembola</taxon>
        <taxon>Entomobryomorpha</taxon>
        <taxon>Isotomoidea</taxon>
        <taxon>Isotomidae</taxon>
        <taxon>Proisotominae</taxon>
        <taxon>Folsomia</taxon>
    </lineage>
</organism>
<dbReference type="Proteomes" id="UP000198287">
    <property type="component" value="Unassembled WGS sequence"/>
</dbReference>
<dbReference type="EMBL" id="LNIX01000001">
    <property type="protein sequence ID" value="OXA62973.1"/>
    <property type="molecule type" value="Genomic_DNA"/>
</dbReference>
<gene>
    <name evidence="2" type="ORF">Fcan01_00573</name>
</gene>
<evidence type="ECO:0000313" key="2">
    <source>
        <dbReference type="EMBL" id="OXA62973.1"/>
    </source>
</evidence>
<keyword evidence="3" id="KW-1185">Reference proteome</keyword>
<dbReference type="InterPro" id="IPR014756">
    <property type="entry name" value="Ig_E-set"/>
</dbReference>
<accession>A0A226EZH8</accession>
<sequence length="138" mass="15208">MHLTFLFLSALFLGNCKGVSISKEAGIQLLDGVTPSPRHCADQESGQFVEFEMTGCTTEPCEMLEGQSYTVSTTFIPGIATNGITYHLVYQYAIGNVIPFPEFTLPTRMDPGVQYKLTRDITVGQVSRNTTGLLWVHL</sequence>
<keyword evidence="1" id="KW-0732">Signal</keyword>
<evidence type="ECO:0000313" key="3">
    <source>
        <dbReference type="Proteomes" id="UP000198287"/>
    </source>
</evidence>
<name>A0A226EZH8_FOLCA</name>
<dbReference type="SUPFAM" id="SSF81296">
    <property type="entry name" value="E set domains"/>
    <property type="match status" value="1"/>
</dbReference>
<feature type="chain" id="PRO_5012782082" evidence="1">
    <location>
        <begin position="19"/>
        <end position="138"/>
    </location>
</feature>
<dbReference type="AlphaFoldDB" id="A0A226EZH8"/>
<reference evidence="2 3" key="1">
    <citation type="submission" date="2015-12" db="EMBL/GenBank/DDBJ databases">
        <title>The genome of Folsomia candida.</title>
        <authorList>
            <person name="Faddeeva A."/>
            <person name="Derks M.F."/>
            <person name="Anvar Y."/>
            <person name="Smit S."/>
            <person name="Van Straalen N."/>
            <person name="Roelofs D."/>
        </authorList>
    </citation>
    <scope>NUCLEOTIDE SEQUENCE [LARGE SCALE GENOMIC DNA]</scope>
    <source>
        <strain evidence="2 3">VU population</strain>
        <tissue evidence="2">Whole body</tissue>
    </source>
</reference>
<feature type="signal peptide" evidence="1">
    <location>
        <begin position="1"/>
        <end position="18"/>
    </location>
</feature>
<proteinExistence type="predicted"/>
<protein>
    <submittedName>
        <fullName evidence="2">Epididymal secretory protein E1</fullName>
    </submittedName>
</protein>
<comment type="caution">
    <text evidence="2">The sequence shown here is derived from an EMBL/GenBank/DDBJ whole genome shotgun (WGS) entry which is preliminary data.</text>
</comment>
<evidence type="ECO:0000256" key="1">
    <source>
        <dbReference type="SAM" id="SignalP"/>
    </source>
</evidence>